<feature type="transmembrane region" description="Helical" evidence="8">
    <location>
        <begin position="825"/>
        <end position="847"/>
    </location>
</feature>
<feature type="transmembrane region" description="Helical" evidence="8">
    <location>
        <begin position="306"/>
        <end position="324"/>
    </location>
</feature>
<gene>
    <name evidence="11" type="ORF">BZA70DRAFT_303357</name>
</gene>
<dbReference type="SMART" id="SM00382">
    <property type="entry name" value="AAA"/>
    <property type="match status" value="2"/>
</dbReference>
<dbReference type="InterPro" id="IPR017871">
    <property type="entry name" value="ABC_transporter-like_CS"/>
</dbReference>
<dbReference type="PANTHER" id="PTHR43394:SF15">
    <property type="entry name" value="ALPHA-FACTOR-TRANSPORTING ATPASE"/>
    <property type="match status" value="1"/>
</dbReference>
<evidence type="ECO:0000256" key="1">
    <source>
        <dbReference type="ARBA" id="ARBA00004141"/>
    </source>
</evidence>
<evidence type="ECO:0000313" key="11">
    <source>
        <dbReference type="EMBL" id="KAK7206744.1"/>
    </source>
</evidence>
<feature type="domain" description="ABC transmembrane type-1" evidence="10">
    <location>
        <begin position="827"/>
        <end position="1145"/>
    </location>
</feature>
<comment type="caution">
    <text evidence="11">The sequence shown here is derived from an EMBL/GenBank/DDBJ whole genome shotgun (WGS) entry which is preliminary data.</text>
</comment>
<dbReference type="Gene3D" id="1.20.1560.10">
    <property type="entry name" value="ABC transporter type 1, transmembrane domain"/>
    <property type="match status" value="3"/>
</dbReference>
<comment type="subcellular location">
    <subcellularLocation>
        <location evidence="1">Membrane</location>
        <topology evidence="1">Multi-pass membrane protein</topology>
    </subcellularLocation>
</comment>
<dbReference type="PANTHER" id="PTHR43394">
    <property type="entry name" value="ATP-DEPENDENT PERMEASE MDL1, MITOCHONDRIAL"/>
    <property type="match status" value="1"/>
</dbReference>
<feature type="region of interest" description="Disordered" evidence="7">
    <location>
        <begin position="1"/>
        <end position="20"/>
    </location>
</feature>
<feature type="domain" description="ABC transporter" evidence="9">
    <location>
        <begin position="397"/>
        <end position="636"/>
    </location>
</feature>
<dbReference type="Pfam" id="PF00005">
    <property type="entry name" value="ABC_tran"/>
    <property type="match status" value="2"/>
</dbReference>
<keyword evidence="3" id="KW-0547">Nucleotide-binding</keyword>
<dbReference type="Proteomes" id="UP001498771">
    <property type="component" value="Unassembled WGS sequence"/>
</dbReference>
<feature type="transmembrane region" description="Helical" evidence="8">
    <location>
        <begin position="120"/>
        <end position="145"/>
    </location>
</feature>
<feature type="transmembrane region" description="Helical" evidence="8">
    <location>
        <begin position="1005"/>
        <end position="1023"/>
    </location>
</feature>
<dbReference type="GeneID" id="90040266"/>
<keyword evidence="5 8" id="KW-1133">Transmembrane helix</keyword>
<evidence type="ECO:0000259" key="9">
    <source>
        <dbReference type="PROSITE" id="PS50893"/>
    </source>
</evidence>
<dbReference type="CDD" id="cd18577">
    <property type="entry name" value="ABC_6TM_Pgp_ABCB1_D1_like"/>
    <property type="match status" value="1"/>
</dbReference>
<dbReference type="InterPro" id="IPR011527">
    <property type="entry name" value="ABC1_TM_dom"/>
</dbReference>
<keyword evidence="2 8" id="KW-0812">Transmembrane</keyword>
<dbReference type="InterPro" id="IPR027417">
    <property type="entry name" value="P-loop_NTPase"/>
</dbReference>
<dbReference type="PROSITE" id="PS00211">
    <property type="entry name" value="ABC_TRANSPORTER_1"/>
    <property type="match status" value="2"/>
</dbReference>
<evidence type="ECO:0000259" key="10">
    <source>
        <dbReference type="PROSITE" id="PS50929"/>
    </source>
</evidence>
<feature type="transmembrane region" description="Helical" evidence="8">
    <location>
        <begin position="222"/>
        <end position="242"/>
    </location>
</feature>
<evidence type="ECO:0000313" key="12">
    <source>
        <dbReference type="Proteomes" id="UP001498771"/>
    </source>
</evidence>
<keyword evidence="11" id="KW-0378">Hydrolase</keyword>
<dbReference type="InterPro" id="IPR003593">
    <property type="entry name" value="AAA+_ATPase"/>
</dbReference>
<evidence type="ECO:0000256" key="4">
    <source>
        <dbReference type="ARBA" id="ARBA00022840"/>
    </source>
</evidence>
<dbReference type="GO" id="GO:0016787">
    <property type="term" value="F:hydrolase activity"/>
    <property type="evidence" value="ECO:0007669"/>
    <property type="project" value="UniProtKB-KW"/>
</dbReference>
<dbReference type="EMBL" id="JBBJBU010000002">
    <property type="protein sequence ID" value="KAK7206744.1"/>
    <property type="molecule type" value="Genomic_DNA"/>
</dbReference>
<evidence type="ECO:0000256" key="6">
    <source>
        <dbReference type="ARBA" id="ARBA00023136"/>
    </source>
</evidence>
<evidence type="ECO:0000256" key="8">
    <source>
        <dbReference type="SAM" id="Phobius"/>
    </source>
</evidence>
<feature type="transmembrane region" description="Helical" evidence="8">
    <location>
        <begin position="66"/>
        <end position="89"/>
    </location>
</feature>
<sequence length="1450" mass="159554">MEHSRQLSSPVDIPHSLYPASPPSTAGTIDDEVSEDQAAYQSAQVLLQNVRPSLASLFRFCSWKDALLLIFVSVVIAITGIYPCVNAILVGKITNGFSLYMAAKASQQPFDLAAHVRPFLIGQVVASLICIPLWTIIFVSCQLFAENQIQSARKSFIHSLVRKPISWYDGLESPGALITRCETFFDEFESGMSSNFAYLLFYISKGCIAMGVAMYFSWRLTLIIIACLPVVALIHMAADTSLTRLSLLKKSSLAHVASIIDRSISAIQTVKLFNGQSLESSRFTKEATQSKKLSERSSLSYAVQQALSKLFVYVLFVASFWYGSHLSHIGQIQSGSVFTVFWCCNILAHSISALGLKAILLKGAEQAAQSIWDICADNGTTSKLLQGIVAPECLGRIDFKMVSFAYPSRPDQLVLRNDSFHTPAGQLTFIVGGSGSGKSTIHALIIGLYQSKVGSISVDGMNIEFLSQTWLRRMITVVQQESVIFRDSIENNIKLGVENPGEIDEETVSQAVRVALLEETIKNMPDGLKTFLDGSGSELSGGQRQRLALARAVVRNTPVLILDEATSALDIVSRSLVMDAIRTLRQGKTTIVITHDITQIQKNDSVIVMMDGQVVQQGTRDVLERDNAGAFAKLIKSSRAEADQEMEAREDFEESPFEKYNFNTRSRKFASRRHSTAADHNLAVAKRRSYEVLAKRKSYEILPRSETSWDLAGNRWSMPYSGGLGWQDRRASLTSLRMSEVERPYSEFQIEDYLDNEQFDSDQAAQKRRSDWVKADKRVIISEDETEKAVDGVEESVVKDDSPKQTIGMGSFIKLVLLSQKRKSVVFLGLLCAVLNGAAMPAFSFTFSKLLASLFTATNDSSGKSTIFWPLMILLVSVIDAITTFANLLLLEVSGIRWIYRLRVLAFRKVLTRDYSWFFDPSSLANDCLQDGAIINRKEDGDKKALGSDLSQTIIDRSPASMANAIVNNSEKAQFILSRLVGPFLSAFVMFLLGISWAFAVGWKLTLVGLGLAPFAILSARLMNDASFLWSQKYKQEQEKFLETAYEVITKIETVKDLVLEPYFQVKLSESAANIRRVGLRRGLYIGICQGVAGFVDNAIQITLLFAGSMFISKGWYSVAQVLTVFSLIIFSSTNTASILGSLPEESKAKNGGTNLLALAMMIDDDGSRAESSGSDHREPGSDSESEKSLKNAIDSVVEFRDVSFTYQGREVPVLQDVSLRIEPGESVAIVGSSGSGKSTLANLLTRLLLPTNGKVMFQGTNVMDYDIGLLRRRIGVVTQAAQLFDGSIYENIVYGLADNQVSRQDVEDACQQAGILELISSLSEGFETQLGGSIMLSGGQAQRIAIARAIVRKPELLILDECTSALDATSAEHVRKAIKTITDKDIVSGSANGGRYRPTVLIITHSREMMEFADRVAVLESGSITETGVFSQLLRRNNSRLANLINHES</sequence>
<evidence type="ECO:0000256" key="2">
    <source>
        <dbReference type="ARBA" id="ARBA00022692"/>
    </source>
</evidence>
<dbReference type="SUPFAM" id="SSF52540">
    <property type="entry name" value="P-loop containing nucleoside triphosphate hydrolases"/>
    <property type="match status" value="2"/>
</dbReference>
<evidence type="ECO:0000256" key="7">
    <source>
        <dbReference type="SAM" id="MobiDB-lite"/>
    </source>
</evidence>
<feature type="transmembrane region" description="Helical" evidence="8">
    <location>
        <begin position="867"/>
        <end position="891"/>
    </location>
</feature>
<dbReference type="InterPro" id="IPR003439">
    <property type="entry name" value="ABC_transporter-like_ATP-bd"/>
</dbReference>
<proteinExistence type="predicted"/>
<reference evidence="11 12" key="1">
    <citation type="submission" date="2024-03" db="EMBL/GenBank/DDBJ databases">
        <title>Genome-scale model development and genomic sequencing of the oleaginous clade Lipomyces.</title>
        <authorList>
            <consortium name="Lawrence Berkeley National Laboratory"/>
            <person name="Czajka J.J."/>
            <person name="Han Y."/>
            <person name="Kim J."/>
            <person name="Mondo S.J."/>
            <person name="Hofstad B.A."/>
            <person name="Robles A."/>
            <person name="Haridas S."/>
            <person name="Riley R."/>
            <person name="LaButti K."/>
            <person name="Pangilinan J."/>
            <person name="Andreopoulos W."/>
            <person name="Lipzen A."/>
            <person name="Yan J."/>
            <person name="Wang M."/>
            <person name="Ng V."/>
            <person name="Grigoriev I.V."/>
            <person name="Spatafora J.W."/>
            <person name="Magnuson J.K."/>
            <person name="Baker S.E."/>
            <person name="Pomraning K.R."/>
        </authorList>
    </citation>
    <scope>NUCLEOTIDE SEQUENCE [LARGE SCALE GENOMIC DNA]</scope>
    <source>
        <strain evidence="11 12">Phaff 52-87</strain>
    </source>
</reference>
<accession>A0ABR1FA77</accession>
<keyword evidence="6 8" id="KW-0472">Membrane</keyword>
<protein>
    <submittedName>
        <fullName evidence="11">P-loop containing nucleoside triphosphate hydrolase protein</fullName>
    </submittedName>
</protein>
<feature type="transmembrane region" description="Helical" evidence="8">
    <location>
        <begin position="1084"/>
        <end position="1112"/>
    </location>
</feature>
<dbReference type="PROSITE" id="PS50893">
    <property type="entry name" value="ABC_TRANSPORTER_2"/>
    <property type="match status" value="2"/>
</dbReference>
<keyword evidence="4" id="KW-0067">ATP-binding</keyword>
<keyword evidence="12" id="KW-1185">Reference proteome</keyword>
<dbReference type="InterPro" id="IPR039421">
    <property type="entry name" value="Type_1_exporter"/>
</dbReference>
<dbReference type="PROSITE" id="PS50929">
    <property type="entry name" value="ABC_TM1F"/>
    <property type="match status" value="2"/>
</dbReference>
<feature type="transmembrane region" description="Helical" evidence="8">
    <location>
        <begin position="980"/>
        <end position="999"/>
    </location>
</feature>
<dbReference type="Pfam" id="PF00664">
    <property type="entry name" value="ABC_membrane"/>
    <property type="match status" value="3"/>
</dbReference>
<organism evidence="11 12">
    <name type="scientific">Myxozyma melibiosi</name>
    <dbReference type="NCBI Taxonomy" id="54550"/>
    <lineage>
        <taxon>Eukaryota</taxon>
        <taxon>Fungi</taxon>
        <taxon>Dikarya</taxon>
        <taxon>Ascomycota</taxon>
        <taxon>Saccharomycotina</taxon>
        <taxon>Lipomycetes</taxon>
        <taxon>Lipomycetales</taxon>
        <taxon>Lipomycetaceae</taxon>
        <taxon>Myxozyma</taxon>
    </lineage>
</organism>
<feature type="domain" description="ABC transmembrane type-1" evidence="10">
    <location>
        <begin position="85"/>
        <end position="355"/>
    </location>
</feature>
<dbReference type="Gene3D" id="3.40.50.300">
    <property type="entry name" value="P-loop containing nucleotide triphosphate hydrolases"/>
    <property type="match status" value="2"/>
</dbReference>
<dbReference type="SUPFAM" id="SSF90123">
    <property type="entry name" value="ABC transporter transmembrane region"/>
    <property type="match status" value="2"/>
</dbReference>
<dbReference type="InterPro" id="IPR036640">
    <property type="entry name" value="ABC1_TM_sf"/>
</dbReference>
<dbReference type="RefSeq" id="XP_064769777.1">
    <property type="nucleotide sequence ID" value="XM_064914754.1"/>
</dbReference>
<name>A0ABR1FA77_9ASCO</name>
<feature type="region of interest" description="Disordered" evidence="7">
    <location>
        <begin position="1167"/>
        <end position="1189"/>
    </location>
</feature>
<feature type="domain" description="ABC transporter" evidence="9">
    <location>
        <begin position="1198"/>
        <end position="1447"/>
    </location>
</feature>
<evidence type="ECO:0000256" key="5">
    <source>
        <dbReference type="ARBA" id="ARBA00022989"/>
    </source>
</evidence>
<dbReference type="CDD" id="cd18578">
    <property type="entry name" value="ABC_6TM_Pgp_ABCB1_D2_like"/>
    <property type="match status" value="1"/>
</dbReference>
<evidence type="ECO:0000256" key="3">
    <source>
        <dbReference type="ARBA" id="ARBA00022741"/>
    </source>
</evidence>